<evidence type="ECO:0000259" key="8">
    <source>
        <dbReference type="Pfam" id="PF00710"/>
    </source>
</evidence>
<dbReference type="Pfam" id="PF18195">
    <property type="entry name" value="GatD_N"/>
    <property type="match status" value="1"/>
</dbReference>
<feature type="domain" description="GatD N-terminal" evidence="10">
    <location>
        <begin position="19"/>
        <end position="72"/>
    </location>
</feature>
<dbReference type="PROSITE" id="PS00917">
    <property type="entry name" value="ASN_GLN_ASE_2"/>
    <property type="match status" value="1"/>
</dbReference>
<comment type="subunit">
    <text evidence="5 7">Heterodimer of GatD and GatE.</text>
</comment>
<dbReference type="Proteomes" id="UP000277582">
    <property type="component" value="Unassembled WGS sequence"/>
</dbReference>
<feature type="active site" evidence="5">
    <location>
        <position position="179"/>
    </location>
</feature>
<comment type="similarity">
    <text evidence="5 7">Belongs to the asparaginase 1 family. GatD subfamily.</text>
</comment>
<feature type="domain" description="L-asparaginase N-terminal" evidence="8">
    <location>
        <begin position="96"/>
        <end position="287"/>
    </location>
</feature>
<keyword evidence="3 5" id="KW-0067">ATP-binding</keyword>
<dbReference type="GO" id="GO:0016740">
    <property type="term" value="F:transferase activity"/>
    <property type="evidence" value="ECO:0007669"/>
    <property type="project" value="UniProtKB-KW"/>
</dbReference>
<dbReference type="InterPro" id="IPR036152">
    <property type="entry name" value="Asp/glu_Ase-like_sf"/>
</dbReference>
<dbReference type="HAMAP" id="MF_00586">
    <property type="entry name" value="GatD"/>
    <property type="match status" value="1"/>
</dbReference>
<dbReference type="Gene3D" id="3.40.50.40">
    <property type="match status" value="1"/>
</dbReference>
<dbReference type="PANTHER" id="PTHR11707:SF28">
    <property type="entry name" value="60 KDA LYSOPHOSPHOLIPASE"/>
    <property type="match status" value="1"/>
</dbReference>
<dbReference type="CDD" id="cd08962">
    <property type="entry name" value="GatD"/>
    <property type="match status" value="1"/>
</dbReference>
<dbReference type="InterPro" id="IPR040918">
    <property type="entry name" value="GatD_N"/>
</dbReference>
<dbReference type="GO" id="GO:0006412">
    <property type="term" value="P:translation"/>
    <property type="evidence" value="ECO:0007669"/>
    <property type="project" value="UniProtKB-UniRule"/>
</dbReference>
<dbReference type="GO" id="GO:0006450">
    <property type="term" value="P:regulation of translational fidelity"/>
    <property type="evidence" value="ECO:0007669"/>
    <property type="project" value="InterPro"/>
</dbReference>
<reference evidence="11 12" key="1">
    <citation type="submission" date="2018-10" db="EMBL/GenBank/DDBJ databases">
        <title>Co-occurring genomic capacity for anaerobic methane metabolism and dissimilatory sulfite reduction discovered in the Korarchaeota.</title>
        <authorList>
            <person name="Mckay L.J."/>
            <person name="Dlakic M."/>
            <person name="Fields M.W."/>
            <person name="Delmont T.O."/>
            <person name="Eren A.M."/>
            <person name="Jay Z.J."/>
            <person name="Klingelsmith K.B."/>
            <person name="Rusch D.B."/>
            <person name="Inskeep W.P."/>
        </authorList>
    </citation>
    <scope>NUCLEOTIDE SEQUENCE [LARGE SCALE GENOMIC DNA]</scope>
    <source>
        <strain evidence="11 12">MDKW</strain>
    </source>
</reference>
<dbReference type="SMART" id="SM00870">
    <property type="entry name" value="Asparaginase"/>
    <property type="match status" value="1"/>
</dbReference>
<dbReference type="AlphaFoldDB" id="A0A3R9R062"/>
<feature type="domain" description="Asparaginase/glutaminase C-terminal" evidence="9">
    <location>
        <begin position="306"/>
        <end position="419"/>
    </location>
</feature>
<dbReference type="PANTHER" id="PTHR11707">
    <property type="entry name" value="L-ASPARAGINASE"/>
    <property type="match status" value="1"/>
</dbReference>
<evidence type="ECO:0000256" key="2">
    <source>
        <dbReference type="ARBA" id="ARBA00022741"/>
    </source>
</evidence>
<dbReference type="PIRSF" id="PIRSF001220">
    <property type="entry name" value="L-ASNase_gatD"/>
    <property type="match status" value="1"/>
</dbReference>
<dbReference type="InterPro" id="IPR011878">
    <property type="entry name" value="GatD"/>
</dbReference>
<dbReference type="EMBL" id="RCOS01000062">
    <property type="protein sequence ID" value="RSN76217.1"/>
    <property type="molecule type" value="Genomic_DNA"/>
</dbReference>
<dbReference type="EC" id="6.3.5.-" evidence="5 7"/>
<dbReference type="SUPFAM" id="SSF53774">
    <property type="entry name" value="Glutaminase/Asparaginase"/>
    <property type="match status" value="1"/>
</dbReference>
<dbReference type="InterPro" id="IPR027475">
    <property type="entry name" value="Asparaginase/glutaminase_AS2"/>
</dbReference>
<dbReference type="GO" id="GO:0050567">
    <property type="term" value="F:glutaminyl-tRNA synthase (glutamine-hydrolyzing) activity"/>
    <property type="evidence" value="ECO:0007669"/>
    <property type="project" value="UniProtKB-UniRule"/>
</dbReference>
<proteinExistence type="inferred from homology"/>
<evidence type="ECO:0000256" key="6">
    <source>
        <dbReference type="PROSITE-ProRule" id="PRU10100"/>
    </source>
</evidence>
<keyword evidence="4 5" id="KW-0648">Protein biosynthesis</keyword>
<keyword evidence="1 5" id="KW-0436">Ligase</keyword>
<dbReference type="InterPro" id="IPR037152">
    <property type="entry name" value="L-asparaginase_N_sf"/>
</dbReference>
<dbReference type="PROSITE" id="PS51732">
    <property type="entry name" value="ASN_GLN_ASE_3"/>
    <property type="match status" value="1"/>
</dbReference>
<comment type="catalytic activity">
    <reaction evidence="5 7">
        <text>L-glutamyl-tRNA(Gln) + L-glutamine + ATP + H2O = L-glutaminyl-tRNA(Gln) + L-glutamate + ADP + phosphate + H(+)</text>
        <dbReference type="Rhea" id="RHEA:17521"/>
        <dbReference type="Rhea" id="RHEA-COMP:9681"/>
        <dbReference type="Rhea" id="RHEA-COMP:9684"/>
        <dbReference type="ChEBI" id="CHEBI:15377"/>
        <dbReference type="ChEBI" id="CHEBI:15378"/>
        <dbReference type="ChEBI" id="CHEBI:29985"/>
        <dbReference type="ChEBI" id="CHEBI:30616"/>
        <dbReference type="ChEBI" id="CHEBI:43474"/>
        <dbReference type="ChEBI" id="CHEBI:58359"/>
        <dbReference type="ChEBI" id="CHEBI:78520"/>
        <dbReference type="ChEBI" id="CHEBI:78521"/>
        <dbReference type="ChEBI" id="CHEBI:456216"/>
    </reaction>
</comment>
<dbReference type="Pfam" id="PF17763">
    <property type="entry name" value="Asparaginase_C"/>
    <property type="match status" value="1"/>
</dbReference>
<comment type="function">
    <text evidence="5 7">Allows the formation of correctly charged Gln-tRNA(Gln) through the transamidation of misacylated Glu-tRNA(Gln) in organisms which lack glutaminyl-tRNA synthetase. The reaction takes place in the presence of glutamine and ATP through an activated gamma-phospho-Glu-tRNA(Gln). The GatDE system is specific for glutamate and does not act on aspartate.</text>
</comment>
<dbReference type="GO" id="GO:0005524">
    <property type="term" value="F:ATP binding"/>
    <property type="evidence" value="ECO:0007669"/>
    <property type="project" value="UniProtKB-KW"/>
</dbReference>
<accession>A0A3R9R062</accession>
<dbReference type="InterPro" id="IPR027473">
    <property type="entry name" value="L-asparaginase_C"/>
</dbReference>
<keyword evidence="2 5" id="KW-0547">Nucleotide-binding</keyword>
<dbReference type="OrthoDB" id="371959at2157"/>
<evidence type="ECO:0000259" key="9">
    <source>
        <dbReference type="Pfam" id="PF17763"/>
    </source>
</evidence>
<dbReference type="Gene3D" id="2.30.30.520">
    <property type="match status" value="1"/>
</dbReference>
<comment type="caution">
    <text evidence="11">The sequence shown here is derived from an EMBL/GenBank/DDBJ whole genome shotgun (WGS) entry which is preliminary data.</text>
</comment>
<evidence type="ECO:0000256" key="1">
    <source>
        <dbReference type="ARBA" id="ARBA00022598"/>
    </source>
</evidence>
<dbReference type="PRINTS" id="PR00139">
    <property type="entry name" value="ASNGLNASE"/>
</dbReference>
<feature type="active site" evidence="5">
    <location>
        <position position="257"/>
    </location>
</feature>
<dbReference type="GO" id="GO:0004067">
    <property type="term" value="F:asparaginase activity"/>
    <property type="evidence" value="ECO:0007669"/>
    <property type="project" value="UniProtKB-UniRule"/>
</dbReference>
<gene>
    <name evidence="5" type="primary">gatD</name>
    <name evidence="11" type="ORF">D6D85_04500</name>
</gene>
<dbReference type="NCBIfam" id="TIGR02153">
    <property type="entry name" value="gatD_arch"/>
    <property type="match status" value="1"/>
</dbReference>
<name>A0A3R9R062_9CREN</name>
<dbReference type="GO" id="GO:0006520">
    <property type="term" value="P:amino acid metabolic process"/>
    <property type="evidence" value="ECO:0007669"/>
    <property type="project" value="InterPro"/>
</dbReference>
<keyword evidence="12" id="KW-1185">Reference proteome</keyword>
<organism evidence="11 12">
    <name type="scientific">Candidatus Methanodesulfokora washburnensis</name>
    <dbReference type="NCBI Taxonomy" id="2478471"/>
    <lineage>
        <taxon>Archaea</taxon>
        <taxon>Thermoproteota</taxon>
        <taxon>Candidatus Korarchaeia</taxon>
        <taxon>Candidatus Korarchaeia incertae sedis</taxon>
        <taxon>Candidatus Methanodesulfokora</taxon>
    </lineage>
</organism>
<dbReference type="InterPro" id="IPR027474">
    <property type="entry name" value="L-asparaginase_N"/>
</dbReference>
<evidence type="ECO:0000256" key="3">
    <source>
        <dbReference type="ARBA" id="ARBA00022840"/>
    </source>
</evidence>
<dbReference type="InterPro" id="IPR037222">
    <property type="entry name" value="GatD_N_sf"/>
</dbReference>
<evidence type="ECO:0000259" key="10">
    <source>
        <dbReference type="Pfam" id="PF18195"/>
    </source>
</evidence>
<dbReference type="RefSeq" id="WP_125670839.1">
    <property type="nucleotide sequence ID" value="NZ_RCOS01000062.1"/>
</dbReference>
<dbReference type="SUPFAM" id="SSF141300">
    <property type="entry name" value="GatD N-terminal domain-like"/>
    <property type="match status" value="1"/>
</dbReference>
<dbReference type="InterPro" id="IPR006033">
    <property type="entry name" value="AsnA_fam"/>
</dbReference>
<dbReference type="InterPro" id="IPR006034">
    <property type="entry name" value="Asparaginase/glutaminase-like"/>
</dbReference>
<evidence type="ECO:0000256" key="4">
    <source>
        <dbReference type="ARBA" id="ARBA00022917"/>
    </source>
</evidence>
<evidence type="ECO:0000256" key="5">
    <source>
        <dbReference type="HAMAP-Rule" id="MF_00586"/>
    </source>
</evidence>
<keyword evidence="11" id="KW-0808">Transferase</keyword>
<evidence type="ECO:0000313" key="11">
    <source>
        <dbReference type="EMBL" id="RSN76217.1"/>
    </source>
</evidence>
<dbReference type="NCBIfam" id="NF003217">
    <property type="entry name" value="PRK04183.1"/>
    <property type="match status" value="1"/>
</dbReference>
<feature type="active site" evidence="5 6">
    <location>
        <position position="178"/>
    </location>
</feature>
<feature type="active site" evidence="5">
    <location>
        <position position="102"/>
    </location>
</feature>
<sequence length="443" mass="49671">MPLSYAGKAYALLERYNVEDYDLVKIITEKGEIVGRIMPRPSIFDDEHVIIKLPNGYNIGVNIGKISEIKVLEKAYQREEAIPEVEFRENLPYIPFIVTGGTISSRVDYRTGAVRAYEKPEELLDLIPELADIANIKYKPIFAEFSENLTPSHWKKMAERASEELNSGARGVVIAHGTDTMHYSAAALSFMLMNLRKPVVFVGSQRSIDRPSTDAVLNLIAAVKVAAQSDIGEVVITMHGSPSDEFAWVLRGVKARKMHTSRRDAFIPVNSPPIAKVTREKIEIMSKYRKADESSRVEFDGRIDERVFLLYTWPGMSPDIIESIRSLGYRGLVIAGTGLGHTPSRIIPSIERLVRDGVPVVMTSQTIFGRVNLRVYETGRLLLKAGVIPGEDMLPEVALVKLMFVLGHCNEMECIREMMLRNIAGEISSSISMRDFPPCWVMR</sequence>
<evidence type="ECO:0000256" key="7">
    <source>
        <dbReference type="RuleBase" id="RU004457"/>
    </source>
</evidence>
<dbReference type="NCBIfam" id="TIGR00519">
    <property type="entry name" value="asnASE_I"/>
    <property type="match status" value="1"/>
</dbReference>
<dbReference type="Pfam" id="PF00710">
    <property type="entry name" value="Asparaginase"/>
    <property type="match status" value="1"/>
</dbReference>
<evidence type="ECO:0000313" key="12">
    <source>
        <dbReference type="Proteomes" id="UP000277582"/>
    </source>
</evidence>
<protein>
    <recommendedName>
        <fullName evidence="5 7">Glutamyl-tRNA(Gln) amidotransferase subunit D</fullName>
        <shortName evidence="5">Glu-ADT subunit D</shortName>
        <ecNumber evidence="5 7">6.3.5.-</ecNumber>
    </recommendedName>
</protein>
<dbReference type="Gene3D" id="3.40.50.1170">
    <property type="entry name" value="L-asparaginase, N-terminal domain"/>
    <property type="match status" value="1"/>
</dbReference>
<dbReference type="PIRSF" id="PIRSF500175">
    <property type="entry name" value="Glu_ADT_D"/>
    <property type="match status" value="1"/>
</dbReference>
<dbReference type="InterPro" id="IPR040919">
    <property type="entry name" value="Asparaginase_C"/>
</dbReference>